<dbReference type="AlphaFoldDB" id="A0A809SFG6"/>
<feature type="domain" description="Gp5/Type VI secretion system Vgr protein OB-fold" evidence="1">
    <location>
        <begin position="525"/>
        <end position="592"/>
    </location>
</feature>
<dbReference type="InterPro" id="IPR006531">
    <property type="entry name" value="Gp5/Vgr_OB"/>
</dbReference>
<dbReference type="Gene3D" id="2.30.110.50">
    <property type="match status" value="1"/>
</dbReference>
<dbReference type="Pfam" id="PF13296">
    <property type="entry name" value="T6SS_Vgr"/>
    <property type="match status" value="1"/>
</dbReference>
<evidence type="ECO:0000259" key="2">
    <source>
        <dbReference type="Pfam" id="PF10106"/>
    </source>
</evidence>
<sequence length="1155" mass="122280">MMNNNDTTAFDSLAAIAGYSSDTRLYEFIFADTDELTPWLDNNGLLVAAFSSNDSLHQVPYTDILVLSRRPDLPLQLVMGRAATLHISLANASRTHLNGYITDIQPLGSDGGVTRYQLRLSPWLEDLRHATHSRVWQEQSVLAIVDSVFADYAPRAYWDWSNDALSLLSALPVRSYCVQYRESDLAFVTRLLAEDGLSWRVDQDDMDAPDGHTLVLFADSAQVSACPAVPFAPATGLRFAGTGSQQQADSITALSSSHRLIPARVTLASFDYKAKSVVASSVPTQLVIGDAQYQKLPPIEHYDYVGAYAFSQADEAQRHALVIMQTLEARQQIWSGLSTVRSLRAGLQFGIDGHPRVGVPGTPESWVSTQVVQAGINNLPYAAHGSAAGNTAGNTLVPSLTDWLVALLAPSSDDADTAHNTARQRDQDVDALSAPLADEARAALVATAQRLGYANAFIALPANRPWRPWQSRHLHMLPTGMGSQTARVVGFDGADDAGNNTAAGSNASGSDSPALLGNDEICCDALGRVRIRFQWQDALDQTGSRASCWVRVAQRSAGGGMGSQFLPRIGQEVQVQFMEGDINRPVIVGALYFGQGEAGVPATPAGSLVDADTSALSQASDHSVSAQGNLTAGYAPAWHGAGVGADAHNNAAAQFGIRSQEYSGSGYNQLVFDDSDGAGRIQLKTTQSGTELNLGHLLHTADNYRGSFRGNGIELRTDAWGALRAGSGWLVSSYGVSHSASQRQTAGDVPAGYGLLNTANTLGASLSQLADSHLSVGIAALKGSSKANASYLNEQAAPIPALGKVLQGMVDGKALDAAQGDAAAQNTQADDQHLPHHTDPVISILAKHDLSMTARQDVQFNAGETLNVLNAADSQFTTGGAFRVHSGQAIGLTAGGLKQNQTAGMQLIAAQGDTTIQAHNDIISLKAKNNLDMKSAQASIDFAAATDITLRTAGGAAITIAGGNITVQCPGKILVQAGVKGFTGGASMNYALPTMTRSQLPPEAPFKPGIQITDGPGPTGTARPYTPWRIVKARNAEQAGMSDHIIVQGESDDQGKAALTSADNDTLKTAYNQTPNQLWLVYAGQIREFAPNIEQPHWTNRDKLYQALDAMGFNDQPFSVNGNDTDQFHTGLSFDELATTSGSTILNKLDDGASS</sequence>
<dbReference type="Gene3D" id="2.40.50.230">
    <property type="entry name" value="Gp5 N-terminal domain"/>
    <property type="match status" value="1"/>
</dbReference>
<reference evidence="5" key="1">
    <citation type="submission" date="2019-11" db="EMBL/GenBank/DDBJ databases">
        <title>Isolation and characterization of a novel species in the genus Sulfuriferula.</title>
        <authorList>
            <person name="Mochizuki J."/>
            <person name="Kojima H."/>
            <person name="Fukui M."/>
        </authorList>
    </citation>
    <scope>NUCLEOTIDE SEQUENCE [LARGE SCALE GENOMIC DNA]</scope>
    <source>
        <strain evidence="5">SGTM</strain>
    </source>
</reference>
<dbReference type="RefSeq" id="WP_198420571.1">
    <property type="nucleotide sequence ID" value="NZ_AP021881.1"/>
</dbReference>
<dbReference type="Pfam" id="PF04717">
    <property type="entry name" value="Phage_base_V"/>
    <property type="match status" value="1"/>
</dbReference>
<dbReference type="InterPro" id="IPR037026">
    <property type="entry name" value="Vgr_OB-fold_dom_sf"/>
</dbReference>
<gene>
    <name evidence="4" type="ORF">SFSGTM_29550</name>
</gene>
<dbReference type="EMBL" id="AP021881">
    <property type="protein sequence ID" value="BBP02247.1"/>
    <property type="molecule type" value="Genomic_DNA"/>
</dbReference>
<dbReference type="KEGG" id="sniv:SFSGTM_29550"/>
<feature type="domain" description="DUF2345" evidence="2">
    <location>
        <begin position="831"/>
        <end position="986"/>
    </location>
</feature>
<dbReference type="InterPro" id="IPR028244">
    <property type="entry name" value="T6SS_Rhs_Vgr_dom"/>
</dbReference>
<dbReference type="Pfam" id="PF05954">
    <property type="entry name" value="Phage_GPD"/>
    <property type="match status" value="1"/>
</dbReference>
<dbReference type="Gene3D" id="4.10.220.110">
    <property type="match status" value="1"/>
</dbReference>
<dbReference type="Pfam" id="PF10106">
    <property type="entry name" value="DUF2345"/>
    <property type="match status" value="1"/>
</dbReference>
<proteinExistence type="predicted"/>
<evidence type="ECO:0000313" key="4">
    <source>
        <dbReference type="EMBL" id="BBP02247.1"/>
    </source>
</evidence>
<evidence type="ECO:0000259" key="1">
    <source>
        <dbReference type="Pfam" id="PF04717"/>
    </source>
</evidence>
<name>A0A809SFG6_9PROT</name>
<dbReference type="Gene3D" id="3.55.50.10">
    <property type="entry name" value="Baseplate protein-like domains"/>
    <property type="match status" value="1"/>
</dbReference>
<dbReference type="NCBIfam" id="TIGR01646">
    <property type="entry name" value="vgr_GE"/>
    <property type="match status" value="1"/>
</dbReference>
<dbReference type="InterPro" id="IPR018769">
    <property type="entry name" value="VgrG2_DUF2345"/>
</dbReference>
<evidence type="ECO:0000313" key="5">
    <source>
        <dbReference type="Proteomes" id="UP000463939"/>
    </source>
</evidence>
<dbReference type="InterPro" id="IPR006533">
    <property type="entry name" value="T6SS_Vgr_RhsGE"/>
</dbReference>
<evidence type="ECO:0000259" key="3">
    <source>
        <dbReference type="Pfam" id="PF13296"/>
    </source>
</evidence>
<dbReference type="Proteomes" id="UP000463939">
    <property type="component" value="Chromosome"/>
</dbReference>
<accession>A0A809SFG6</accession>
<feature type="domain" description="Putative type VI secretion system Rhs element associated Vgr" evidence="3">
    <location>
        <begin position="660"/>
        <end position="770"/>
    </location>
</feature>
<organism evidence="4 5">
    <name type="scientific">Sulfuriferula nivalis</name>
    <dbReference type="NCBI Taxonomy" id="2675298"/>
    <lineage>
        <taxon>Bacteria</taxon>
        <taxon>Pseudomonadati</taxon>
        <taxon>Pseudomonadota</taxon>
        <taxon>Betaproteobacteria</taxon>
        <taxon>Nitrosomonadales</taxon>
        <taxon>Sulfuricellaceae</taxon>
        <taxon>Sulfuriferula</taxon>
    </lineage>
</organism>
<dbReference type="SUPFAM" id="SSF69279">
    <property type="entry name" value="Phage tail proteins"/>
    <property type="match status" value="2"/>
</dbReference>
<dbReference type="SUPFAM" id="SSF69255">
    <property type="entry name" value="gp5 N-terminal domain-like"/>
    <property type="match status" value="1"/>
</dbReference>
<keyword evidence="5" id="KW-1185">Reference proteome</keyword>
<protein>
    <submittedName>
        <fullName evidence="4">Type IV secretion protein Rhs</fullName>
    </submittedName>
</protein>